<reference evidence="3" key="1">
    <citation type="submission" date="2021-07" db="EMBL/GenBank/DDBJ databases">
        <title>Shinella sp. nov., a novel member of the genus Shinella from water.</title>
        <authorList>
            <person name="Deng Y."/>
        </authorList>
    </citation>
    <scope>NUCLEOTIDE SEQUENCE</scope>
    <source>
        <strain evidence="3">CPCC 100929</strain>
    </source>
</reference>
<dbReference type="SUPFAM" id="SSF46955">
    <property type="entry name" value="Putative DNA-binding domain"/>
    <property type="match status" value="1"/>
</dbReference>
<dbReference type="RefSeq" id="WP_256119569.1">
    <property type="nucleotide sequence ID" value="NZ_WHSB02000009.1"/>
</dbReference>
<protein>
    <submittedName>
        <fullName evidence="3">MerR family transcriptional regulator</fullName>
    </submittedName>
</protein>
<dbReference type="PANTHER" id="PTHR30204:SF97">
    <property type="entry name" value="MERR FAMILY REGULATORY PROTEIN"/>
    <property type="match status" value="1"/>
</dbReference>
<accession>A0ABT1RCY0</accession>
<dbReference type="Pfam" id="PF13411">
    <property type="entry name" value="MerR_1"/>
    <property type="match status" value="1"/>
</dbReference>
<dbReference type="InterPro" id="IPR000551">
    <property type="entry name" value="MerR-type_HTH_dom"/>
</dbReference>
<evidence type="ECO:0000259" key="2">
    <source>
        <dbReference type="PROSITE" id="PS50937"/>
    </source>
</evidence>
<dbReference type="Gene3D" id="3.40.50.300">
    <property type="entry name" value="P-loop containing nucleotide triphosphate hydrolases"/>
    <property type="match status" value="1"/>
</dbReference>
<gene>
    <name evidence="3" type="ORF">GB927_023080</name>
</gene>
<evidence type="ECO:0000256" key="1">
    <source>
        <dbReference type="ARBA" id="ARBA00023125"/>
    </source>
</evidence>
<dbReference type="InterPro" id="IPR009061">
    <property type="entry name" value="DNA-bd_dom_put_sf"/>
</dbReference>
<dbReference type="PANTHER" id="PTHR30204">
    <property type="entry name" value="REDOX-CYCLING DRUG-SENSING TRANSCRIPTIONAL ACTIVATOR SOXR"/>
    <property type="match status" value="1"/>
</dbReference>
<dbReference type="PROSITE" id="PS50937">
    <property type="entry name" value="HTH_MERR_2"/>
    <property type="match status" value="1"/>
</dbReference>
<feature type="domain" description="HTH merR-type" evidence="2">
    <location>
        <begin position="7"/>
        <end position="75"/>
    </location>
</feature>
<proteinExistence type="predicted"/>
<dbReference type="PROSITE" id="PS00552">
    <property type="entry name" value="HTH_MERR_1"/>
    <property type="match status" value="1"/>
</dbReference>
<comment type="caution">
    <text evidence="3">The sequence shown here is derived from an EMBL/GenBank/DDBJ whole genome shotgun (WGS) entry which is preliminary data.</text>
</comment>
<evidence type="ECO:0000313" key="4">
    <source>
        <dbReference type="Proteomes" id="UP000996601"/>
    </source>
</evidence>
<keyword evidence="4" id="KW-1185">Reference proteome</keyword>
<dbReference type="CDD" id="cd00592">
    <property type="entry name" value="HTH_MerR-like"/>
    <property type="match status" value="1"/>
</dbReference>
<name>A0ABT1RCY0_9HYPH</name>
<dbReference type="InterPro" id="IPR027417">
    <property type="entry name" value="P-loop_NTPase"/>
</dbReference>
<dbReference type="Gene3D" id="1.10.1660.10">
    <property type="match status" value="1"/>
</dbReference>
<dbReference type="SMART" id="SM00422">
    <property type="entry name" value="HTH_MERR"/>
    <property type="match status" value="1"/>
</dbReference>
<dbReference type="PRINTS" id="PR00040">
    <property type="entry name" value="HTHMERR"/>
</dbReference>
<evidence type="ECO:0000313" key="3">
    <source>
        <dbReference type="EMBL" id="MCQ4632944.1"/>
    </source>
</evidence>
<sequence>MRNSAPHLTPSEAARRLGISAKALRLYERHGLLATPRTAAGWRAYGPQEMARADEIVALRKLGLSLAQVKRALKGDADSLDLALATHQAHLERQLHQIAETVRTVQATRASLAAGTAPAITIAGLLPKATIALDLPWPWGGERFELPHPKPITYITGPLGSGKTRLAHALAETIPHAAFISLDRLDNGCAAAMARLEAEPALKARLEPILLWLAEEGATASPALTALLVTLEAARTATLVIDMVEQGLDQATQEAVRSHLRNRRFDGPPLFLLTRSSSMLDLDDMTADESILFCPANHDVPFLVVPHAGARGYEAVATCLATPAVRSRTEGVIAWRPNVA</sequence>
<dbReference type="Proteomes" id="UP000996601">
    <property type="component" value="Unassembled WGS sequence"/>
</dbReference>
<dbReference type="SUPFAM" id="SSF52540">
    <property type="entry name" value="P-loop containing nucleoside triphosphate hydrolases"/>
    <property type="match status" value="1"/>
</dbReference>
<organism evidence="3 4">
    <name type="scientific">Shinella lacus</name>
    <dbReference type="NCBI Taxonomy" id="2654216"/>
    <lineage>
        <taxon>Bacteria</taxon>
        <taxon>Pseudomonadati</taxon>
        <taxon>Pseudomonadota</taxon>
        <taxon>Alphaproteobacteria</taxon>
        <taxon>Hyphomicrobiales</taxon>
        <taxon>Rhizobiaceae</taxon>
        <taxon>Shinella</taxon>
    </lineage>
</organism>
<keyword evidence="1" id="KW-0238">DNA-binding</keyword>
<dbReference type="EMBL" id="WHSB02000009">
    <property type="protein sequence ID" value="MCQ4632944.1"/>
    <property type="molecule type" value="Genomic_DNA"/>
</dbReference>
<dbReference type="InterPro" id="IPR047057">
    <property type="entry name" value="MerR_fam"/>
</dbReference>